<dbReference type="Gene3D" id="1.10.579.10">
    <property type="entry name" value="DNA Cyclobutane Dipyrimidine Photolyase, subunit A, domain 3"/>
    <property type="match status" value="1"/>
</dbReference>
<evidence type="ECO:0000256" key="5">
    <source>
        <dbReference type="PIRSR" id="PIRSR602081-1"/>
    </source>
</evidence>
<feature type="binding site" evidence="5">
    <location>
        <begin position="354"/>
        <end position="356"/>
    </location>
    <ligand>
        <name>FAD</name>
        <dbReference type="ChEBI" id="CHEBI:57692"/>
    </ligand>
</feature>
<gene>
    <name evidence="9" type="ORF">FO442_14075</name>
</gene>
<dbReference type="InterPro" id="IPR036134">
    <property type="entry name" value="Crypto/Photolyase_FAD-like_sf"/>
</dbReference>
<dbReference type="Proteomes" id="UP000316008">
    <property type="component" value="Unassembled WGS sequence"/>
</dbReference>
<dbReference type="RefSeq" id="WP_144333846.1">
    <property type="nucleotide sequence ID" value="NZ_VLPL01000007.1"/>
</dbReference>
<feature type="site" description="Electron transfer via tryptophanyl radical" evidence="6">
    <location>
        <position position="288"/>
    </location>
</feature>
<dbReference type="PROSITE" id="PS51645">
    <property type="entry name" value="PHR_CRY_ALPHA_BETA"/>
    <property type="match status" value="1"/>
</dbReference>
<dbReference type="Gene3D" id="3.40.50.620">
    <property type="entry name" value="HUPs"/>
    <property type="match status" value="1"/>
</dbReference>
<feature type="binding site" evidence="5">
    <location>
        <position position="254"/>
    </location>
    <ligand>
        <name>FAD</name>
        <dbReference type="ChEBI" id="CHEBI:57692"/>
    </ligand>
</feature>
<evidence type="ECO:0000256" key="4">
    <source>
        <dbReference type="ARBA" id="ARBA00022991"/>
    </source>
</evidence>
<evidence type="ECO:0000256" key="3">
    <source>
        <dbReference type="ARBA" id="ARBA00022827"/>
    </source>
</evidence>
<protein>
    <submittedName>
        <fullName evidence="9">Deoxyribodipyrimidine photo-lyase</fullName>
    </submittedName>
</protein>
<dbReference type="PRINTS" id="PR00147">
    <property type="entry name" value="DNAPHOTLYASE"/>
</dbReference>
<keyword evidence="4 7" id="KW-0157">Chromophore</keyword>
<dbReference type="InterPro" id="IPR014729">
    <property type="entry name" value="Rossmann-like_a/b/a_fold"/>
</dbReference>
<proteinExistence type="inferred from homology"/>
<feature type="binding site" evidence="5">
    <location>
        <begin position="226"/>
        <end position="230"/>
    </location>
    <ligand>
        <name>FAD</name>
        <dbReference type="ChEBI" id="CHEBI:57692"/>
    </ligand>
</feature>
<evidence type="ECO:0000313" key="10">
    <source>
        <dbReference type="Proteomes" id="UP000316008"/>
    </source>
</evidence>
<evidence type="ECO:0000256" key="7">
    <source>
        <dbReference type="RuleBase" id="RU004182"/>
    </source>
</evidence>
<dbReference type="Pfam" id="PF00875">
    <property type="entry name" value="DNA_photolyase"/>
    <property type="match status" value="1"/>
</dbReference>
<sequence>MKNLTLFWHRRDLRIHDNAGLFKALKQGKNVQPVFIFDTNILNKLPKNDQRVLFIYQTIKELSASYNKYGSSLWVFHGNPTQLIPELVKRHGVEKVFCNRDYEPAAIQRDKFIHEALQNLNCSFSGSKDQVIFEKDEVVKPDGNPYHVFTPYMRRWKEKLTDFYLKTYPVENYISNLNKGTELSIPDLEAFGFSDIQTQAFPPLRIPKSIIRDYHNTRDIPSLDGTSRLSVHLRFGTISIRELAKTARETNEKYFNELIWRDFYQMILFWYPKSMNHAFKAEYDRIEWEFDEVQFLAWCEGRTGYPLVDAGMRELNETGHMHNRIRMVVASFLCKHLLHDWRLGERYFAEKLLDFDLASNVGGWQWAAGSGVDAAPYFRIFNPTSQQEKFDPEFEYIKKWVPEFGTADYPKPIVEHKWARERVLERYKKALNTNSFGILKK</sequence>
<feature type="site" description="Electron transfer via tryptophanyl radical" evidence="6">
    <location>
        <position position="341"/>
    </location>
</feature>
<dbReference type="InterPro" id="IPR005101">
    <property type="entry name" value="Cryptochr/Photolyase_FAD-bd"/>
</dbReference>
<feature type="binding site" evidence="5">
    <location>
        <begin position="257"/>
        <end position="264"/>
    </location>
    <ligand>
        <name>FAD</name>
        <dbReference type="ChEBI" id="CHEBI:57692"/>
    </ligand>
</feature>
<keyword evidence="9" id="KW-0456">Lyase</keyword>
<dbReference type="GO" id="GO:0071949">
    <property type="term" value="F:FAD binding"/>
    <property type="evidence" value="ECO:0007669"/>
    <property type="project" value="TreeGrafter"/>
</dbReference>
<dbReference type="AlphaFoldDB" id="A0A556MNV6"/>
<dbReference type="PANTHER" id="PTHR11455">
    <property type="entry name" value="CRYPTOCHROME"/>
    <property type="match status" value="1"/>
</dbReference>
<dbReference type="SUPFAM" id="SSF52425">
    <property type="entry name" value="Cryptochrome/photolyase, N-terminal domain"/>
    <property type="match status" value="1"/>
</dbReference>
<dbReference type="Gene3D" id="1.25.40.80">
    <property type="match status" value="1"/>
</dbReference>
<evidence type="ECO:0000256" key="1">
    <source>
        <dbReference type="ARBA" id="ARBA00001932"/>
    </source>
</evidence>
<evidence type="ECO:0000256" key="6">
    <source>
        <dbReference type="PIRSR" id="PIRSR602081-2"/>
    </source>
</evidence>
<evidence type="ECO:0000313" key="9">
    <source>
        <dbReference type="EMBL" id="TSJ41586.1"/>
    </source>
</evidence>
<organism evidence="9 10">
    <name type="scientific">Fluviicola chungangensis</name>
    <dbReference type="NCBI Taxonomy" id="2597671"/>
    <lineage>
        <taxon>Bacteria</taxon>
        <taxon>Pseudomonadati</taxon>
        <taxon>Bacteroidota</taxon>
        <taxon>Flavobacteriia</taxon>
        <taxon>Flavobacteriales</taxon>
        <taxon>Crocinitomicaceae</taxon>
        <taxon>Fluviicola</taxon>
    </lineage>
</organism>
<dbReference type="PROSITE" id="PS00394">
    <property type="entry name" value="DNA_PHOTOLYASES_1_1"/>
    <property type="match status" value="1"/>
</dbReference>
<dbReference type="SUPFAM" id="SSF48173">
    <property type="entry name" value="Cryptochrome/photolyase FAD-binding domain"/>
    <property type="match status" value="1"/>
</dbReference>
<dbReference type="PROSITE" id="PS00691">
    <property type="entry name" value="DNA_PHOTOLYASES_1_2"/>
    <property type="match status" value="1"/>
</dbReference>
<reference evidence="9 10" key="1">
    <citation type="submission" date="2019-07" db="EMBL/GenBank/DDBJ databases">
        <authorList>
            <person name="Huq M.A."/>
        </authorList>
    </citation>
    <scope>NUCLEOTIDE SEQUENCE [LARGE SCALE GENOMIC DNA]</scope>
    <source>
        <strain evidence="9 10">MAH-3</strain>
    </source>
</reference>
<keyword evidence="3 5" id="KW-0274">FAD</keyword>
<dbReference type="InterPro" id="IPR018394">
    <property type="entry name" value="DNA_photolyase_1_CS_C"/>
</dbReference>
<comment type="cofactor">
    <cofactor evidence="5">
        <name>FAD</name>
        <dbReference type="ChEBI" id="CHEBI:57692"/>
    </cofactor>
    <text evidence="5">Binds 1 FAD per subunit.</text>
</comment>
<feature type="site" description="Electron transfer via tryptophanyl radical" evidence="6">
    <location>
        <position position="364"/>
    </location>
</feature>
<feature type="domain" description="Photolyase/cryptochrome alpha/beta" evidence="8">
    <location>
        <begin position="3"/>
        <end position="132"/>
    </location>
</feature>
<evidence type="ECO:0000259" key="8">
    <source>
        <dbReference type="PROSITE" id="PS51645"/>
    </source>
</evidence>
<accession>A0A556MNV6</accession>
<comment type="caution">
    <text evidence="9">The sequence shown here is derived from an EMBL/GenBank/DDBJ whole genome shotgun (WGS) entry which is preliminary data.</text>
</comment>
<dbReference type="PANTHER" id="PTHR11455:SF9">
    <property type="entry name" value="CRYPTOCHROME CIRCADIAN CLOCK 5 ISOFORM X1"/>
    <property type="match status" value="1"/>
</dbReference>
<dbReference type="Pfam" id="PF03441">
    <property type="entry name" value="FAD_binding_7"/>
    <property type="match status" value="1"/>
</dbReference>
<dbReference type="OrthoDB" id="9772484at2"/>
<keyword evidence="2 5" id="KW-0285">Flavoprotein</keyword>
<evidence type="ECO:0000256" key="2">
    <source>
        <dbReference type="ARBA" id="ARBA00022630"/>
    </source>
</evidence>
<dbReference type="GO" id="GO:0006139">
    <property type="term" value="P:nucleobase-containing compound metabolic process"/>
    <property type="evidence" value="ECO:0007669"/>
    <property type="project" value="UniProtKB-ARBA"/>
</dbReference>
<comment type="similarity">
    <text evidence="7">Belongs to the DNA photolyase family.</text>
</comment>
<name>A0A556MNV6_9FLAO</name>
<dbReference type="InterPro" id="IPR006050">
    <property type="entry name" value="DNA_photolyase_N"/>
</dbReference>
<dbReference type="InterPro" id="IPR002081">
    <property type="entry name" value="Cryptochrome/DNA_photolyase_1"/>
</dbReference>
<dbReference type="InterPro" id="IPR036155">
    <property type="entry name" value="Crypto/Photolyase_N_sf"/>
</dbReference>
<dbReference type="GO" id="GO:0003904">
    <property type="term" value="F:deoxyribodipyrimidine photo-lyase activity"/>
    <property type="evidence" value="ECO:0007669"/>
    <property type="project" value="TreeGrafter"/>
</dbReference>
<dbReference type="GO" id="GO:0003677">
    <property type="term" value="F:DNA binding"/>
    <property type="evidence" value="ECO:0007669"/>
    <property type="project" value="TreeGrafter"/>
</dbReference>
<dbReference type="EMBL" id="VLPL01000007">
    <property type="protein sequence ID" value="TSJ41586.1"/>
    <property type="molecule type" value="Genomic_DNA"/>
</dbReference>
<keyword evidence="10" id="KW-1185">Reference proteome</keyword>
<feature type="binding site" evidence="5">
    <location>
        <position position="214"/>
    </location>
    <ligand>
        <name>FAD</name>
        <dbReference type="ChEBI" id="CHEBI:57692"/>
    </ligand>
</feature>
<dbReference type="GO" id="GO:0006950">
    <property type="term" value="P:response to stress"/>
    <property type="evidence" value="ECO:0007669"/>
    <property type="project" value="UniProtKB-ARBA"/>
</dbReference>
<comment type="cofactor">
    <cofactor evidence="1">
        <name>(6R)-5,10-methylene-5,6,7,8-tetrahydrofolate</name>
        <dbReference type="ChEBI" id="CHEBI:15636"/>
    </cofactor>
</comment>